<comment type="caution">
    <text evidence="11">The sequence shown here is derived from an EMBL/GenBank/DDBJ whole genome shotgun (WGS) entry which is preliminary data.</text>
</comment>
<organism evidence="11 12">
    <name type="scientific">Nitrococcus mobilis Nb-231</name>
    <dbReference type="NCBI Taxonomy" id="314278"/>
    <lineage>
        <taxon>Bacteria</taxon>
        <taxon>Pseudomonadati</taxon>
        <taxon>Pseudomonadota</taxon>
        <taxon>Gammaproteobacteria</taxon>
        <taxon>Chromatiales</taxon>
        <taxon>Ectothiorhodospiraceae</taxon>
        <taxon>Nitrococcus</taxon>
    </lineage>
</organism>
<proteinExistence type="inferred from homology"/>
<evidence type="ECO:0000313" key="12">
    <source>
        <dbReference type="Proteomes" id="UP000003374"/>
    </source>
</evidence>
<evidence type="ECO:0000256" key="5">
    <source>
        <dbReference type="ARBA" id="ARBA00022801"/>
    </source>
</evidence>
<comment type="catalytic activity">
    <reaction evidence="9">
        <text>S-methyl-5'-thioadenosine + phosphate = 5-(methylsulfanyl)-alpha-D-ribose 1-phosphate + adenine</text>
        <dbReference type="Rhea" id="RHEA:11852"/>
        <dbReference type="ChEBI" id="CHEBI:16708"/>
        <dbReference type="ChEBI" id="CHEBI:17509"/>
        <dbReference type="ChEBI" id="CHEBI:43474"/>
        <dbReference type="ChEBI" id="CHEBI:58533"/>
        <dbReference type="EC" id="2.4.2.28"/>
    </reaction>
    <physiologicalReaction direction="left-to-right" evidence="9">
        <dbReference type="Rhea" id="RHEA:11853"/>
    </physiologicalReaction>
</comment>
<keyword evidence="6" id="KW-0862">Zinc</keyword>
<evidence type="ECO:0000256" key="6">
    <source>
        <dbReference type="ARBA" id="ARBA00022833"/>
    </source>
</evidence>
<gene>
    <name evidence="11" type="ORF">NB231_09938</name>
</gene>
<keyword evidence="3" id="KW-0808">Transferase</keyword>
<dbReference type="PANTHER" id="PTHR30616">
    <property type="entry name" value="UNCHARACTERIZED PROTEIN YFIH"/>
    <property type="match status" value="1"/>
</dbReference>
<comment type="catalytic activity">
    <reaction evidence="1">
        <text>inosine + phosphate = alpha-D-ribose 1-phosphate + hypoxanthine</text>
        <dbReference type="Rhea" id="RHEA:27646"/>
        <dbReference type="ChEBI" id="CHEBI:17368"/>
        <dbReference type="ChEBI" id="CHEBI:17596"/>
        <dbReference type="ChEBI" id="CHEBI:43474"/>
        <dbReference type="ChEBI" id="CHEBI:57720"/>
        <dbReference type="EC" id="2.4.2.1"/>
    </reaction>
    <physiologicalReaction direction="left-to-right" evidence="1">
        <dbReference type="Rhea" id="RHEA:27647"/>
    </physiologicalReaction>
</comment>
<dbReference type="GO" id="GO:0005507">
    <property type="term" value="F:copper ion binding"/>
    <property type="evidence" value="ECO:0007669"/>
    <property type="project" value="TreeGrafter"/>
</dbReference>
<evidence type="ECO:0000256" key="2">
    <source>
        <dbReference type="ARBA" id="ARBA00007353"/>
    </source>
</evidence>
<keyword evidence="4" id="KW-0479">Metal-binding</keyword>
<comment type="similarity">
    <text evidence="2 10">Belongs to the purine nucleoside phosphorylase YfiH/LACC1 family.</text>
</comment>
<comment type="catalytic activity">
    <reaction evidence="7">
        <text>adenosine + H2O + H(+) = inosine + NH4(+)</text>
        <dbReference type="Rhea" id="RHEA:24408"/>
        <dbReference type="ChEBI" id="CHEBI:15377"/>
        <dbReference type="ChEBI" id="CHEBI:15378"/>
        <dbReference type="ChEBI" id="CHEBI:16335"/>
        <dbReference type="ChEBI" id="CHEBI:17596"/>
        <dbReference type="ChEBI" id="CHEBI:28938"/>
        <dbReference type="EC" id="3.5.4.4"/>
    </reaction>
    <physiologicalReaction direction="left-to-right" evidence="7">
        <dbReference type="Rhea" id="RHEA:24409"/>
    </physiologicalReaction>
</comment>
<dbReference type="HOGENOM" id="CLU_065784_1_1_6"/>
<dbReference type="CDD" id="cd16833">
    <property type="entry name" value="YfiH"/>
    <property type="match status" value="1"/>
</dbReference>
<dbReference type="GO" id="GO:0016787">
    <property type="term" value="F:hydrolase activity"/>
    <property type="evidence" value="ECO:0007669"/>
    <property type="project" value="UniProtKB-KW"/>
</dbReference>
<protein>
    <recommendedName>
        <fullName evidence="10">Purine nucleoside phosphorylase</fullName>
    </recommendedName>
</protein>
<evidence type="ECO:0000256" key="10">
    <source>
        <dbReference type="RuleBase" id="RU361274"/>
    </source>
</evidence>
<evidence type="ECO:0000256" key="1">
    <source>
        <dbReference type="ARBA" id="ARBA00000553"/>
    </source>
</evidence>
<sequence length="250" mass="27096">MPATVSWLIPDWPAPAGVRAAVTTRCGGVSQPPYASFNLGVRTGDCPKHVAENRRRLRSGLALPEEPRWLHQLHGVRVAAAEQVRRDSTAADAVWTMRAGVVCAIQTADCLPVFLCDRDGRRVALVHAGWRGLAAGVIEAAHAALGVPGARLLAWLGPAIGAQAFEVGAEVRDAFVAVDSDLVTAFRAIPHGRWLADLYHLARHRLRCCGVARVYGGGFCTVSDARRFYSYRRDGRTGRMASLLWLTKPT</sequence>
<dbReference type="Gene3D" id="3.60.140.10">
    <property type="entry name" value="CNF1/YfiH-like putative cysteine hydrolases"/>
    <property type="match status" value="1"/>
</dbReference>
<accession>A4BNG5</accession>
<reference evidence="11 12" key="1">
    <citation type="submission" date="2006-02" db="EMBL/GenBank/DDBJ databases">
        <authorList>
            <person name="Waterbury J."/>
            <person name="Ferriera S."/>
            <person name="Johnson J."/>
            <person name="Kravitz S."/>
            <person name="Halpern A."/>
            <person name="Remington K."/>
            <person name="Beeson K."/>
            <person name="Tran B."/>
            <person name="Rogers Y.-H."/>
            <person name="Friedman R."/>
            <person name="Venter J.C."/>
        </authorList>
    </citation>
    <scope>NUCLEOTIDE SEQUENCE [LARGE SCALE GENOMIC DNA]</scope>
    <source>
        <strain evidence="11 12">Nb-231</strain>
    </source>
</reference>
<dbReference type="PANTHER" id="PTHR30616:SF2">
    <property type="entry name" value="PURINE NUCLEOSIDE PHOSPHORYLASE LACC1"/>
    <property type="match status" value="1"/>
</dbReference>
<dbReference type="Proteomes" id="UP000003374">
    <property type="component" value="Unassembled WGS sequence"/>
</dbReference>
<dbReference type="STRING" id="314278.NB231_09938"/>
<dbReference type="InterPro" id="IPR038371">
    <property type="entry name" value="Cu_polyphenol_OxRdtase_sf"/>
</dbReference>
<evidence type="ECO:0000256" key="8">
    <source>
        <dbReference type="ARBA" id="ARBA00048968"/>
    </source>
</evidence>
<evidence type="ECO:0000256" key="4">
    <source>
        <dbReference type="ARBA" id="ARBA00022723"/>
    </source>
</evidence>
<dbReference type="EMBL" id="AAOF01000002">
    <property type="protein sequence ID" value="EAR22764.1"/>
    <property type="molecule type" value="Genomic_DNA"/>
</dbReference>
<dbReference type="RefSeq" id="WP_005002075.1">
    <property type="nucleotide sequence ID" value="NZ_CH672427.1"/>
</dbReference>
<comment type="catalytic activity">
    <reaction evidence="8">
        <text>adenosine + phosphate = alpha-D-ribose 1-phosphate + adenine</text>
        <dbReference type="Rhea" id="RHEA:27642"/>
        <dbReference type="ChEBI" id="CHEBI:16335"/>
        <dbReference type="ChEBI" id="CHEBI:16708"/>
        <dbReference type="ChEBI" id="CHEBI:43474"/>
        <dbReference type="ChEBI" id="CHEBI:57720"/>
        <dbReference type="EC" id="2.4.2.1"/>
    </reaction>
    <physiologicalReaction direction="left-to-right" evidence="8">
        <dbReference type="Rhea" id="RHEA:27643"/>
    </physiologicalReaction>
</comment>
<dbReference type="GO" id="GO:0017061">
    <property type="term" value="F:S-methyl-5-thioadenosine phosphorylase activity"/>
    <property type="evidence" value="ECO:0007669"/>
    <property type="project" value="UniProtKB-EC"/>
</dbReference>
<keyword evidence="5" id="KW-0378">Hydrolase</keyword>
<evidence type="ECO:0000256" key="3">
    <source>
        <dbReference type="ARBA" id="ARBA00022679"/>
    </source>
</evidence>
<evidence type="ECO:0000256" key="7">
    <source>
        <dbReference type="ARBA" id="ARBA00047989"/>
    </source>
</evidence>
<evidence type="ECO:0000256" key="9">
    <source>
        <dbReference type="ARBA" id="ARBA00049893"/>
    </source>
</evidence>
<dbReference type="NCBIfam" id="TIGR00726">
    <property type="entry name" value="peptidoglycan editing factor PgeF"/>
    <property type="match status" value="1"/>
</dbReference>
<dbReference type="SUPFAM" id="SSF64438">
    <property type="entry name" value="CNF1/YfiH-like putative cysteine hydrolases"/>
    <property type="match status" value="1"/>
</dbReference>
<evidence type="ECO:0000313" key="11">
    <source>
        <dbReference type="EMBL" id="EAR22764.1"/>
    </source>
</evidence>
<name>A4BNG5_9GAMM</name>
<dbReference type="Pfam" id="PF02578">
    <property type="entry name" value="Cu-oxidase_4"/>
    <property type="match status" value="1"/>
</dbReference>
<keyword evidence="12" id="KW-1185">Reference proteome</keyword>
<dbReference type="eggNOG" id="COG1496">
    <property type="taxonomic scope" value="Bacteria"/>
</dbReference>
<dbReference type="OrthoDB" id="4279at2"/>
<dbReference type="AlphaFoldDB" id="A4BNG5"/>
<dbReference type="InterPro" id="IPR003730">
    <property type="entry name" value="Cu_polyphenol_OxRdtase"/>
</dbReference>
<dbReference type="InterPro" id="IPR011324">
    <property type="entry name" value="Cytotoxic_necrot_fac-like_cat"/>
</dbReference>